<dbReference type="PANTHER" id="PTHR34129:SF1">
    <property type="entry name" value="DUF952 DOMAIN-CONTAINING PROTEIN"/>
    <property type="match status" value="1"/>
</dbReference>
<sequence>MAEPDYLYKIILPDNSFIEQSPASSFEPTPFDVASGFIHLSTAQQTPNTANRFFNTQDGIWILKIRYSGIAEKVKWEQVTHDDDNTKDVFPHLFGTFSMADVTDVAKLFRSEDGTWAFPQGWLQ</sequence>
<accession>A0A8H7PF54</accession>
<dbReference type="Gene3D" id="3.20.170.20">
    <property type="entry name" value="Protein of unknown function DUF952"/>
    <property type="match status" value="1"/>
</dbReference>
<dbReference type="SUPFAM" id="SSF56399">
    <property type="entry name" value="ADP-ribosylation"/>
    <property type="match status" value="1"/>
</dbReference>
<evidence type="ECO:0000313" key="1">
    <source>
        <dbReference type="EMBL" id="KAG2172796.1"/>
    </source>
</evidence>
<dbReference type="AlphaFoldDB" id="A0A8H7PF54"/>
<dbReference type="EMBL" id="JAEPQZ010000016">
    <property type="protein sequence ID" value="KAG2172796.1"/>
    <property type="molecule type" value="Genomic_DNA"/>
</dbReference>
<name>A0A8H7PF54_MORIS</name>
<gene>
    <name evidence="1" type="ORF">INT43_000143</name>
</gene>
<comment type="caution">
    <text evidence="1">The sequence shown here is derived from an EMBL/GenBank/DDBJ whole genome shotgun (WGS) entry which is preliminary data.</text>
</comment>
<proteinExistence type="predicted"/>
<dbReference type="InterPro" id="IPR009297">
    <property type="entry name" value="DUF952"/>
</dbReference>
<organism evidence="1 2">
    <name type="scientific">Mortierella isabellina</name>
    <name type="common">Filamentous fungus</name>
    <name type="synonym">Umbelopsis isabellina</name>
    <dbReference type="NCBI Taxonomy" id="91625"/>
    <lineage>
        <taxon>Eukaryota</taxon>
        <taxon>Fungi</taxon>
        <taxon>Fungi incertae sedis</taxon>
        <taxon>Mucoromycota</taxon>
        <taxon>Mucoromycotina</taxon>
        <taxon>Umbelopsidomycetes</taxon>
        <taxon>Umbelopsidales</taxon>
        <taxon>Umbelopsidaceae</taxon>
        <taxon>Umbelopsis</taxon>
    </lineage>
</organism>
<evidence type="ECO:0000313" key="2">
    <source>
        <dbReference type="Proteomes" id="UP000654370"/>
    </source>
</evidence>
<reference evidence="1" key="1">
    <citation type="submission" date="2020-12" db="EMBL/GenBank/DDBJ databases">
        <title>Metabolic potential, ecology and presence of endohyphal bacteria is reflected in genomic diversity of Mucoromycotina.</title>
        <authorList>
            <person name="Muszewska A."/>
            <person name="Okrasinska A."/>
            <person name="Steczkiewicz K."/>
            <person name="Drgas O."/>
            <person name="Orlowska M."/>
            <person name="Perlinska-Lenart U."/>
            <person name="Aleksandrzak-Piekarczyk T."/>
            <person name="Szatraj K."/>
            <person name="Zielenkiewicz U."/>
            <person name="Pilsyk S."/>
            <person name="Malc E."/>
            <person name="Mieczkowski P."/>
            <person name="Kruszewska J.S."/>
            <person name="Biernat P."/>
            <person name="Pawlowska J."/>
        </authorList>
    </citation>
    <scope>NUCLEOTIDE SEQUENCE</scope>
    <source>
        <strain evidence="1">WA0000067209</strain>
    </source>
</reference>
<keyword evidence="2" id="KW-1185">Reference proteome</keyword>
<dbReference type="Proteomes" id="UP000654370">
    <property type="component" value="Unassembled WGS sequence"/>
</dbReference>
<protein>
    <recommendedName>
        <fullName evidence="3">DUF952 domain-containing protein</fullName>
    </recommendedName>
</protein>
<dbReference type="PANTHER" id="PTHR34129">
    <property type="entry name" value="BLR1139 PROTEIN"/>
    <property type="match status" value="1"/>
</dbReference>
<dbReference type="Pfam" id="PF06108">
    <property type="entry name" value="DUF952"/>
    <property type="match status" value="1"/>
</dbReference>
<evidence type="ECO:0008006" key="3">
    <source>
        <dbReference type="Google" id="ProtNLM"/>
    </source>
</evidence>
<dbReference type="OrthoDB" id="3335358at2759"/>